<reference evidence="4" key="3">
    <citation type="submission" date="2025-04" db="UniProtKB">
        <authorList>
            <consortium name="RefSeq"/>
        </authorList>
    </citation>
    <scope>IDENTIFICATION</scope>
    <source>
        <strain evidence="4">Tuebingen</strain>
    </source>
</reference>
<dbReference type="ExpressionAtlas" id="X1WF50">
    <property type="expression patterns" value="baseline and differential"/>
</dbReference>
<dbReference type="AlphaFoldDB" id="X1WF50"/>
<protein>
    <submittedName>
        <fullName evidence="2">Si:ch211-40k21.5</fullName>
    </submittedName>
    <submittedName>
        <fullName evidence="4">Uncharacterized protein LOC100332117 isoform 1</fullName>
    </submittedName>
</protein>
<name>X1WF50_DANRE</name>
<accession>X1WF50</accession>
<dbReference type="AGR" id="ZFIN:ZDB-GENE-131121-368"/>
<evidence type="ECO:0000313" key="4">
    <source>
        <dbReference type="RefSeq" id="NP_001373466.1"/>
    </source>
</evidence>
<gene>
    <name evidence="2 4 5" type="primary">si:ch211-40k21.5</name>
</gene>
<organism evidence="2">
    <name type="scientific">Danio rerio</name>
    <name type="common">Zebrafish</name>
    <name type="synonym">Brachydanio rerio</name>
    <dbReference type="NCBI Taxonomy" id="7955"/>
    <lineage>
        <taxon>Eukaryota</taxon>
        <taxon>Metazoa</taxon>
        <taxon>Chordata</taxon>
        <taxon>Craniata</taxon>
        <taxon>Vertebrata</taxon>
        <taxon>Euteleostomi</taxon>
        <taxon>Actinopterygii</taxon>
        <taxon>Neopterygii</taxon>
        <taxon>Teleostei</taxon>
        <taxon>Ostariophysi</taxon>
        <taxon>Cypriniformes</taxon>
        <taxon>Danionidae</taxon>
        <taxon>Danioninae</taxon>
        <taxon>Danio</taxon>
    </lineage>
</organism>
<evidence type="ECO:0000313" key="3">
    <source>
        <dbReference type="Proteomes" id="UP000000437"/>
    </source>
</evidence>
<feature type="region of interest" description="Disordered" evidence="1">
    <location>
        <begin position="82"/>
        <end position="131"/>
    </location>
</feature>
<evidence type="ECO:0000313" key="2">
    <source>
        <dbReference type="Ensembl" id="ENSDARP00000128854"/>
    </source>
</evidence>
<proteinExistence type="predicted"/>
<dbReference type="EMBL" id="FP089511">
    <property type="status" value="NOT_ANNOTATED_CDS"/>
    <property type="molecule type" value="Genomic_DNA"/>
</dbReference>
<dbReference type="KEGG" id="dre:100332117"/>
<sequence>MMDHGYALAARMEQIMPIRRNYTNGIRRQRDGEKQINRVNIGIAYSKWKALKEKKGFRNDADVACYLLDRAFSELSEDRSSISSISPISIPPRRQPQKSIRPALQSEATWTDSLSSDQLSDSETLPGPDSKSAKVEVLEFGYEHPPYQTIKQEEPEQQLEDESGVDIMIASTAQSYGFVPHCSSSTDEENEMQWDEIKDELAETAQRLEERLEAMRSLSVRAPKPMSVTKEKDKEVKWTNKSSLKTLFRTCHQCGESVLEFKTLTSGSLSWIQWECSKGHLMCLFHNYNTT</sequence>
<dbReference type="Bgee" id="ENSDARG00000097264">
    <property type="expression patterns" value="Expressed in testis and 28 other cell types or tissues"/>
</dbReference>
<dbReference type="Proteomes" id="UP000000437">
    <property type="component" value="Chromosome 24"/>
</dbReference>
<reference evidence="2 3" key="1">
    <citation type="journal article" date="2013" name="Nature">
        <title>The zebrafish reference genome sequence and its relationship to the human genome.</title>
        <authorList>
            <consortium name="Genome Reference Consortium Zebrafish"/>
            <person name="Howe K."/>
            <person name="Clark M.D."/>
            <person name="Torroja C.F."/>
            <person name="Torrance J."/>
            <person name="Berthelot C."/>
            <person name="Muffato M."/>
            <person name="Collins J.E."/>
            <person name="Humphray S."/>
            <person name="McLaren K."/>
            <person name="Matthews L."/>
            <person name="McLaren S."/>
            <person name="Sealy I."/>
            <person name="Caccamo M."/>
            <person name="Churcher C."/>
            <person name="Scott C."/>
            <person name="Barrett J.C."/>
            <person name="Koch R."/>
            <person name="Rauch G.J."/>
            <person name="White S."/>
            <person name="Chow W."/>
            <person name="Kilian B."/>
            <person name="Quintais L.T."/>
            <person name="Guerra-Assuncao J.A."/>
            <person name="Zhou Y."/>
            <person name="Gu Y."/>
            <person name="Yen J."/>
            <person name="Vogel J.H."/>
            <person name="Eyre T."/>
            <person name="Redmond S."/>
            <person name="Banerjee R."/>
            <person name="Chi J."/>
            <person name="Fu B."/>
            <person name="Langley E."/>
            <person name="Maguire S.F."/>
            <person name="Laird G.K."/>
            <person name="Lloyd D."/>
            <person name="Kenyon E."/>
            <person name="Donaldson S."/>
            <person name="Sehra H."/>
            <person name="Almeida-King J."/>
            <person name="Loveland J."/>
            <person name="Trevanion S."/>
            <person name="Jones M."/>
            <person name="Quail M."/>
            <person name="Willey D."/>
            <person name="Hunt A."/>
            <person name="Burton J."/>
            <person name="Sims S."/>
            <person name="McLay K."/>
            <person name="Plumb B."/>
            <person name="Davis J."/>
            <person name="Clee C."/>
            <person name="Oliver K."/>
            <person name="Clark R."/>
            <person name="Riddle C."/>
            <person name="Elliot D."/>
            <person name="Eliott D."/>
            <person name="Threadgold G."/>
            <person name="Harden G."/>
            <person name="Ware D."/>
            <person name="Begum S."/>
            <person name="Mortimore B."/>
            <person name="Mortimer B."/>
            <person name="Kerry G."/>
            <person name="Heath P."/>
            <person name="Phillimore B."/>
            <person name="Tracey A."/>
            <person name="Corby N."/>
            <person name="Dunn M."/>
            <person name="Johnson C."/>
            <person name="Wood J."/>
            <person name="Clark S."/>
            <person name="Pelan S."/>
            <person name="Griffiths G."/>
            <person name="Smith M."/>
            <person name="Glithero R."/>
            <person name="Howden P."/>
            <person name="Barker N."/>
            <person name="Lloyd C."/>
            <person name="Stevens C."/>
            <person name="Harley J."/>
            <person name="Holt K."/>
            <person name="Panagiotidis G."/>
            <person name="Lovell J."/>
            <person name="Beasley H."/>
            <person name="Henderson C."/>
            <person name="Gordon D."/>
            <person name="Auger K."/>
            <person name="Wright D."/>
            <person name="Collins J."/>
            <person name="Raisen C."/>
            <person name="Dyer L."/>
            <person name="Leung K."/>
            <person name="Robertson L."/>
            <person name="Ambridge K."/>
            <person name="Leongamornlert D."/>
            <person name="McGuire S."/>
            <person name="Gilderthorp R."/>
            <person name="Griffiths C."/>
            <person name="Manthravadi D."/>
            <person name="Nichol S."/>
            <person name="Barker G."/>
            <person name="Whitehead S."/>
            <person name="Kay M."/>
            <person name="Brown J."/>
            <person name="Murnane C."/>
            <person name="Gray E."/>
            <person name="Humphries M."/>
            <person name="Sycamore N."/>
            <person name="Barker D."/>
            <person name="Saunders D."/>
            <person name="Wallis J."/>
            <person name="Babbage A."/>
            <person name="Hammond S."/>
            <person name="Mashreghi-Mohammadi M."/>
            <person name="Barr L."/>
            <person name="Martin S."/>
            <person name="Wray P."/>
            <person name="Ellington A."/>
            <person name="Matthews N."/>
            <person name="Ellwood M."/>
            <person name="Woodmansey R."/>
            <person name="Clark G."/>
            <person name="Cooper J."/>
            <person name="Cooper J."/>
            <person name="Tromans A."/>
            <person name="Grafham D."/>
            <person name="Skuce C."/>
            <person name="Pandian R."/>
            <person name="Andrews R."/>
            <person name="Harrison E."/>
            <person name="Kimberley A."/>
            <person name="Garnett J."/>
            <person name="Fosker N."/>
            <person name="Hall R."/>
            <person name="Garner P."/>
            <person name="Kelly D."/>
            <person name="Bird C."/>
            <person name="Palmer S."/>
            <person name="Gehring I."/>
            <person name="Berger A."/>
            <person name="Dooley C.M."/>
            <person name="Ersan-Urun Z."/>
            <person name="Eser C."/>
            <person name="Geiger H."/>
            <person name="Geisler M."/>
            <person name="Karotki L."/>
            <person name="Kirn A."/>
            <person name="Konantz J."/>
            <person name="Konantz M."/>
            <person name="Oberlander M."/>
            <person name="Rudolph-Geiger S."/>
            <person name="Teucke M."/>
            <person name="Lanz C."/>
            <person name="Raddatz G."/>
            <person name="Osoegawa K."/>
            <person name="Zhu B."/>
            <person name="Rapp A."/>
            <person name="Widaa S."/>
            <person name="Langford C."/>
            <person name="Yang F."/>
            <person name="Schuster S.C."/>
            <person name="Carter N.P."/>
            <person name="Harrow J."/>
            <person name="Ning Z."/>
            <person name="Herrero J."/>
            <person name="Searle S.M."/>
            <person name="Enright A."/>
            <person name="Geisler R."/>
            <person name="Plasterk R.H."/>
            <person name="Lee C."/>
            <person name="Westerfield M."/>
            <person name="de Jong P.J."/>
            <person name="Zon L.I."/>
            <person name="Postlethwait J.H."/>
            <person name="Nusslein-Volhard C."/>
            <person name="Hubbard T.J."/>
            <person name="Roest Crollius H."/>
            <person name="Rogers J."/>
            <person name="Stemple D.L."/>
        </authorList>
    </citation>
    <scope>NUCLEOTIDE SEQUENCE [LARGE SCALE GENOMIC DNA]</scope>
    <source>
        <strain evidence="2 3">Tuebingen</strain>
    </source>
</reference>
<accession>A0A8M1RRZ0</accession>
<dbReference type="RefSeq" id="NP_001373466.1">
    <property type="nucleotide sequence ID" value="NM_001386537.1"/>
</dbReference>
<keyword evidence="3" id="KW-1185">Reference proteome</keyword>
<dbReference type="OrthoDB" id="9068259at2759"/>
<evidence type="ECO:0000313" key="5">
    <source>
        <dbReference type="ZFIN" id="ZDB-GENE-131121-368"/>
    </source>
</evidence>
<evidence type="ECO:0000256" key="1">
    <source>
        <dbReference type="SAM" id="MobiDB-lite"/>
    </source>
</evidence>
<dbReference type="ZFIN" id="ZDB-GENE-131121-368">
    <property type="gene designation" value="si:ch211-40k21.5"/>
</dbReference>
<reference evidence="2" key="2">
    <citation type="submission" date="2014-03" db="UniProtKB">
        <authorList>
            <consortium name="Ensembl"/>
        </authorList>
    </citation>
    <scope>IDENTIFICATION</scope>
    <source>
        <strain evidence="2">Tuebingen</strain>
    </source>
</reference>
<dbReference type="Ensembl" id="ENSDART00000154858.2">
    <property type="protein sequence ID" value="ENSDARP00000128854.1"/>
    <property type="gene ID" value="ENSDARG00000097264.3"/>
</dbReference>
<feature type="compositionally biased region" description="Low complexity" evidence="1">
    <location>
        <begin position="109"/>
        <end position="125"/>
    </location>
</feature>